<organism evidence="1 2">
    <name type="scientific">Yersinia pseudotuberculosis</name>
    <dbReference type="NCBI Taxonomy" id="633"/>
    <lineage>
        <taxon>Bacteria</taxon>
        <taxon>Pseudomonadati</taxon>
        <taxon>Pseudomonadota</taxon>
        <taxon>Gammaproteobacteria</taxon>
        <taxon>Enterobacterales</taxon>
        <taxon>Yersiniaceae</taxon>
        <taxon>Yersinia</taxon>
    </lineage>
</organism>
<reference evidence="1" key="1">
    <citation type="submission" date="2018-11" db="EMBL/GenBank/DDBJ databases">
        <title>FDA dAtabase for Regulatory Grade micrObial Sequences (FDA-ARGOS): Supporting development and validation of Infectious Disease Dx tests.</title>
        <authorList>
            <person name="Bliska J."/>
            <person name="Cleland M.-M."/>
            <person name="Tallon L."/>
            <person name="Sadzewicz L."/>
            <person name="Zhao X."/>
            <person name="Vavikolanu K."/>
            <person name="Mehta A."/>
            <person name="Aluvathingal J."/>
            <person name="Nadendla S."/>
            <person name="Yan Y."/>
            <person name="Sichtig H."/>
        </authorList>
    </citation>
    <scope>NUCLEOTIDE SEQUENCE [LARGE SCALE GENOMIC DNA]</scope>
    <source>
        <strain evidence="1">FDAARGOS_581</strain>
    </source>
</reference>
<gene>
    <name evidence="1" type="ORF">EGX47_00995</name>
</gene>
<evidence type="ECO:0000313" key="2">
    <source>
        <dbReference type="Proteomes" id="UP000268669"/>
    </source>
</evidence>
<protein>
    <submittedName>
        <fullName evidence="1">Uncharacterized protein</fullName>
    </submittedName>
</protein>
<evidence type="ECO:0000313" key="1">
    <source>
        <dbReference type="EMBL" id="AYW90047.1"/>
    </source>
</evidence>
<proteinExistence type="predicted"/>
<keyword evidence="2" id="KW-1185">Reference proteome</keyword>
<dbReference type="EMBL" id="CP033713">
    <property type="protein sequence ID" value="AYW90047.1"/>
    <property type="molecule type" value="Genomic_DNA"/>
</dbReference>
<accession>A0ABN5R0U0</accession>
<dbReference type="Proteomes" id="UP000268669">
    <property type="component" value="Chromosome"/>
</dbReference>
<name>A0ABN5R0U0_YERPU</name>
<sequence length="69" mass="8538">MRKRRPERLTIHRGWRRGRRAYHEPKARKTVAWRLLVGFIGFFLREVIVLSRHCDEEYAVIRHERVIAW</sequence>